<reference evidence="10" key="1">
    <citation type="submission" date="2021-01" db="EMBL/GenBank/DDBJ databases">
        <authorList>
            <person name="Corre E."/>
            <person name="Pelletier E."/>
            <person name="Niang G."/>
            <person name="Scheremetjew M."/>
            <person name="Finn R."/>
            <person name="Kale V."/>
            <person name="Holt S."/>
            <person name="Cochrane G."/>
            <person name="Meng A."/>
            <person name="Brown T."/>
            <person name="Cohen L."/>
        </authorList>
    </citation>
    <scope>NUCLEOTIDE SEQUENCE</scope>
    <source>
        <strain evidence="10">CCMP494</strain>
    </source>
</reference>
<evidence type="ECO:0000256" key="1">
    <source>
        <dbReference type="ARBA" id="ARBA00004123"/>
    </source>
</evidence>
<evidence type="ECO:0000256" key="7">
    <source>
        <dbReference type="RuleBase" id="RU365082"/>
    </source>
</evidence>
<dbReference type="InterPro" id="IPR013947">
    <property type="entry name" value="Mediator_Med14"/>
</dbReference>
<keyword evidence="4 7" id="KW-0010">Activator</keyword>
<evidence type="ECO:0000256" key="3">
    <source>
        <dbReference type="ARBA" id="ARBA00023015"/>
    </source>
</evidence>
<keyword evidence="3 7" id="KW-0805">Transcription regulation</keyword>
<comment type="subcellular location">
    <subcellularLocation>
        <location evidence="1 7">Nucleus</location>
    </subcellularLocation>
</comment>
<dbReference type="AlphaFoldDB" id="A0A6U2CIU4"/>
<evidence type="ECO:0000256" key="6">
    <source>
        <dbReference type="ARBA" id="ARBA00023242"/>
    </source>
</evidence>
<dbReference type="GO" id="GO:0070847">
    <property type="term" value="C:core mediator complex"/>
    <property type="evidence" value="ECO:0007669"/>
    <property type="project" value="TreeGrafter"/>
</dbReference>
<dbReference type="GO" id="GO:0016592">
    <property type="term" value="C:mediator complex"/>
    <property type="evidence" value="ECO:0007669"/>
    <property type="project" value="UniProtKB-UniRule"/>
</dbReference>
<evidence type="ECO:0000256" key="2">
    <source>
        <dbReference type="ARBA" id="ARBA00007813"/>
    </source>
</evidence>
<comment type="similarity">
    <text evidence="2 7">Belongs to the Mediator complex subunit 14 family.</text>
</comment>
<dbReference type="GO" id="GO:0003712">
    <property type="term" value="F:transcription coregulator activity"/>
    <property type="evidence" value="ECO:0007669"/>
    <property type="project" value="UniProtKB-UniRule"/>
</dbReference>
<feature type="compositionally biased region" description="Acidic residues" evidence="8">
    <location>
        <begin position="134"/>
        <end position="156"/>
    </location>
</feature>
<feature type="region of interest" description="Disordered" evidence="8">
    <location>
        <begin position="116"/>
        <end position="167"/>
    </location>
</feature>
<evidence type="ECO:0000256" key="4">
    <source>
        <dbReference type="ARBA" id="ARBA00023159"/>
    </source>
</evidence>
<keyword evidence="5 7" id="KW-0804">Transcription</keyword>
<protein>
    <recommendedName>
        <fullName evidence="7">Mediator of RNA polymerase II transcription subunit 14</fullName>
    </recommendedName>
    <alternativeName>
        <fullName evidence="7">Mediator complex subunit 14</fullName>
    </alternativeName>
</protein>
<name>A0A6U2CIU4_MICPS</name>
<dbReference type="EMBL" id="HBEV01007851">
    <property type="protein sequence ID" value="CAD8587503.1"/>
    <property type="molecule type" value="Transcribed_RNA"/>
</dbReference>
<sequence>MAFADAADRLYGLRQQMDWAAGPLYDTPGALDVLCNGKYSNLPRAIADVAPKPVPLETDPELIRVRDERCRRFDVEIRGLLVDERERGTMPKAMRVFSVRNGECVVGVPGEYRATLTLGGPPPLPPPPEKEEGVGNDEEEGGGDDEEEGGGDDEGADPPPPPPKLGGWLVVSIEMLAGEMIDADADEGRAAHARVFPLTKTEVKILGERATARMAGMSPPPPAPPELVEGGAQGLAGLHYVCHDIALRLCAMTVMNQSKKVARGGGAWHGGAIRTEQIMGKAEAKRAESEEKDDGEKENGETTKRRVRGAGEGIRMWFWLPGLSGEVKASGSRMAGVDVGSVEVGLGNAAAVDAAVAAGTLPRVELTYVRADDKDSSSGAIAARALVPTATSSDGKGVVGLETFELPFSTARVDIKEVLADGVRAAAATRLRRVLEELGPACDAESVGAVLVEDAVNPHPDADEDGWGGAKRPAIRLRLTDAGTCLHVTCGKRGGELRVCGVASIASSGFAASVEHAACVGGIPALRGLLPALRRAAEERDLREAAMASGVNTHPAPRSMKGWANGVAPAALAIVPPASGGVYVGAFVTRDGEPSGAAKLPEKSAKKSAKKKGTATATATATAGGANAGGAGVARLALVHAPRAHPALAPAVASVAPLAPDGSALLDAKKRKSGEDGSFPFDSFDAVVDAIGAAVRSQRVVAQRATVTSWLRSRGLRFIDARMASDGSSIVAFSAKLGDGAWGAEPAAACEVLLRGADGVRLTVRGLPRAPSVRGTRGEGGEGREWGASRGGVGSIAVEDAGVVVAVDYPDGDFSPGAACGDAHRVVALHAFIGRLRPELGVGAWLEPLSAVVETSGHQARVSWVGDIDDGGLAAVAMNEESANGEDAASEAARVGDADAFVEAFNGASR</sequence>
<evidence type="ECO:0000256" key="5">
    <source>
        <dbReference type="ARBA" id="ARBA00023163"/>
    </source>
</evidence>
<gene>
    <name evidence="10" type="ORF">MSP1404_LOCUS6019</name>
    <name evidence="11" type="ORF">MSP1404_LOCUS6020</name>
</gene>
<evidence type="ECO:0000313" key="10">
    <source>
        <dbReference type="EMBL" id="CAD8587500.1"/>
    </source>
</evidence>
<accession>A0A6U2CIU4</accession>
<feature type="domain" description="Mediator complex subunit MED14 N-terminal" evidence="9">
    <location>
        <begin position="1"/>
        <end position="119"/>
    </location>
</feature>
<comment type="subunit">
    <text evidence="7">Component of the Mediator complex.</text>
</comment>
<evidence type="ECO:0000313" key="11">
    <source>
        <dbReference type="EMBL" id="CAD8587503.1"/>
    </source>
</evidence>
<dbReference type="PANTHER" id="PTHR12809:SF2">
    <property type="entry name" value="MEDIATOR OF RNA POLYMERASE II TRANSCRIPTION SUBUNIT 14"/>
    <property type="match status" value="1"/>
</dbReference>
<dbReference type="InterPro" id="IPR055122">
    <property type="entry name" value="Med14_N"/>
</dbReference>
<keyword evidence="6 7" id="KW-0539">Nucleus</keyword>
<dbReference type="Pfam" id="PF08638">
    <property type="entry name" value="Med14"/>
    <property type="match status" value="1"/>
</dbReference>
<evidence type="ECO:0000256" key="8">
    <source>
        <dbReference type="SAM" id="MobiDB-lite"/>
    </source>
</evidence>
<organism evidence="10">
    <name type="scientific">Micromonas pusilla</name>
    <name type="common">Picoplanktonic green alga</name>
    <name type="synonym">Chromulina pusilla</name>
    <dbReference type="NCBI Taxonomy" id="38833"/>
    <lineage>
        <taxon>Eukaryota</taxon>
        <taxon>Viridiplantae</taxon>
        <taxon>Chlorophyta</taxon>
        <taxon>Mamiellophyceae</taxon>
        <taxon>Mamiellales</taxon>
        <taxon>Mamiellaceae</taxon>
        <taxon>Micromonas</taxon>
    </lineage>
</organism>
<feature type="compositionally biased region" description="Basic and acidic residues" evidence="8">
    <location>
        <begin position="282"/>
        <end position="304"/>
    </location>
</feature>
<dbReference type="EMBL" id="HBEV01007850">
    <property type="protein sequence ID" value="CAD8587500.1"/>
    <property type="molecule type" value="Transcribed_RNA"/>
</dbReference>
<dbReference type="GO" id="GO:0006357">
    <property type="term" value="P:regulation of transcription by RNA polymerase II"/>
    <property type="evidence" value="ECO:0007669"/>
    <property type="project" value="InterPro"/>
</dbReference>
<proteinExistence type="inferred from homology"/>
<feature type="region of interest" description="Disordered" evidence="8">
    <location>
        <begin position="274"/>
        <end position="307"/>
    </location>
</feature>
<evidence type="ECO:0000259" key="9">
    <source>
        <dbReference type="Pfam" id="PF08638"/>
    </source>
</evidence>
<dbReference type="PANTHER" id="PTHR12809">
    <property type="entry name" value="MEDIATOR COMPLEX SUBUNIT"/>
    <property type="match status" value="1"/>
</dbReference>
<comment type="function">
    <text evidence="7">Component of the Mediator complex, a coactivator involved in the regulated transcription of nearly all RNA polymerase II-dependent genes. Mediator functions as a bridge to convey information from gene-specific regulatory proteins to the basal RNA polymerase II transcription machinery. Mediator is recruited to promoters by direct interactions with regulatory proteins and serves as a scaffold for the assembly of a functional preinitiation complex with RNA polymerase II and the general transcription factors.</text>
</comment>